<dbReference type="Pfam" id="PF02310">
    <property type="entry name" value="B12-binding"/>
    <property type="match status" value="1"/>
</dbReference>
<comment type="similarity">
    <text evidence="1">Belongs to the vitamin-B12 dependent methionine synthase family.</text>
</comment>
<dbReference type="Gene3D" id="1.10.288.10">
    <property type="entry name" value="Cobalamin-dependent Methionine Synthase, domain 2"/>
    <property type="match status" value="1"/>
</dbReference>
<dbReference type="InterPro" id="IPR006158">
    <property type="entry name" value="Cobalamin-bd"/>
</dbReference>
<feature type="domain" description="B12-binding N-terminal" evidence="13">
    <location>
        <begin position="314"/>
        <end position="408"/>
    </location>
</feature>
<evidence type="ECO:0000259" key="10">
    <source>
        <dbReference type="PROSITE" id="PS50972"/>
    </source>
</evidence>
<dbReference type="PANTHER" id="PTHR45833:SF1">
    <property type="entry name" value="METHIONINE SYNTHASE"/>
    <property type="match status" value="1"/>
</dbReference>
<evidence type="ECO:0000256" key="3">
    <source>
        <dbReference type="ARBA" id="ARBA00022628"/>
    </source>
</evidence>
<dbReference type="SUPFAM" id="SSF56507">
    <property type="entry name" value="Methionine synthase activation domain-like"/>
    <property type="match status" value="1"/>
</dbReference>
<proteinExistence type="inferred from homology"/>
<accession>A0ABV8PEK4</accession>
<evidence type="ECO:0000256" key="5">
    <source>
        <dbReference type="ARBA" id="ARBA00022723"/>
    </source>
</evidence>
<dbReference type="CDD" id="cd02069">
    <property type="entry name" value="methionine_synthase_B12_BD"/>
    <property type="match status" value="1"/>
</dbReference>
<keyword evidence="5 9" id="KW-0479">Metal-binding</keyword>
<evidence type="ECO:0000256" key="6">
    <source>
        <dbReference type="ARBA" id="ARBA00022737"/>
    </source>
</evidence>
<dbReference type="SUPFAM" id="SSF51717">
    <property type="entry name" value="Dihydropteroate synthetase-like"/>
    <property type="match status" value="1"/>
</dbReference>
<keyword evidence="6" id="KW-0677">Repeat</keyword>
<comment type="catalytic activity">
    <reaction evidence="9">
        <text>(6S)-5-methyl-5,6,7,8-tetrahydrofolate + L-homocysteine = (6S)-5,6,7,8-tetrahydrofolate + L-methionine</text>
        <dbReference type="Rhea" id="RHEA:11172"/>
        <dbReference type="ChEBI" id="CHEBI:18608"/>
        <dbReference type="ChEBI" id="CHEBI:57453"/>
        <dbReference type="ChEBI" id="CHEBI:57844"/>
        <dbReference type="ChEBI" id="CHEBI:58199"/>
        <dbReference type="EC" id="2.1.1.13"/>
    </reaction>
</comment>
<dbReference type="RefSeq" id="WP_379762016.1">
    <property type="nucleotide sequence ID" value="NZ_JBHSCL010000002.1"/>
</dbReference>
<keyword evidence="9" id="KW-0486">Methionine biosynthesis</keyword>
<dbReference type="InterPro" id="IPR033706">
    <property type="entry name" value="Met_synthase_B12-bd"/>
</dbReference>
<dbReference type="InterPro" id="IPR050554">
    <property type="entry name" value="Met_Synthase/Corrinoid"/>
</dbReference>
<comment type="caution">
    <text evidence="14">The sequence shown here is derived from an EMBL/GenBank/DDBJ whole genome shotgun (WGS) entry which is preliminary data.</text>
</comment>
<dbReference type="SUPFAM" id="SSF47644">
    <property type="entry name" value="Methionine synthase domain"/>
    <property type="match status" value="1"/>
</dbReference>
<dbReference type="SUPFAM" id="SSF52242">
    <property type="entry name" value="Cobalamin (vitamin B12)-binding domain"/>
    <property type="match status" value="1"/>
</dbReference>
<dbReference type="EMBL" id="JBHSCL010000002">
    <property type="protein sequence ID" value="MFC4218639.1"/>
    <property type="molecule type" value="Genomic_DNA"/>
</dbReference>
<evidence type="ECO:0000256" key="1">
    <source>
        <dbReference type="ARBA" id="ARBA00010398"/>
    </source>
</evidence>
<dbReference type="PROSITE" id="PS50972">
    <property type="entry name" value="PTERIN_BINDING"/>
    <property type="match status" value="1"/>
</dbReference>
<evidence type="ECO:0000259" key="13">
    <source>
        <dbReference type="PROSITE" id="PS51337"/>
    </source>
</evidence>
<dbReference type="PROSITE" id="PS51337">
    <property type="entry name" value="B12_BINDING_NTER"/>
    <property type="match status" value="1"/>
</dbReference>
<dbReference type="NCBIfam" id="NF007024">
    <property type="entry name" value="PRK09490.1"/>
    <property type="match status" value="1"/>
</dbReference>
<dbReference type="InterPro" id="IPR036724">
    <property type="entry name" value="Cobalamin-bd_sf"/>
</dbReference>
<keyword evidence="15" id="KW-1185">Reference proteome</keyword>
<evidence type="ECO:0000256" key="7">
    <source>
        <dbReference type="ARBA" id="ARBA00023285"/>
    </source>
</evidence>
<dbReference type="SMART" id="SM01018">
    <property type="entry name" value="B12-binding_2"/>
    <property type="match status" value="1"/>
</dbReference>
<comment type="domain">
    <text evidence="9">Modular enzyme with four functionally distinct domains. The isolated Hcy-binding domain catalyzes methyl transfer from free methylcobalamin to homocysteine. The Hcy-binding domain in association with the pterin-binding domain catalyzes the methylation of cob(I)alamin by methyltetrahydrofolate and the methylation of homocysteine. The B12-binding domain binds the cofactor. The AdoMet activation domain binds S-adenosyl-L-methionine. Under aerobic conditions cob(I)alamin can be converted to inactive cob(II)alamin. Reductive methylation by S-adenosyl-L-methionine and flavodoxin regenerates methylcobalamin.</text>
</comment>
<evidence type="ECO:0000259" key="11">
    <source>
        <dbReference type="PROSITE" id="PS50974"/>
    </source>
</evidence>
<evidence type="ECO:0000313" key="14">
    <source>
        <dbReference type="EMBL" id="MFC4218639.1"/>
    </source>
</evidence>
<keyword evidence="7 9" id="KW-0170">Cobalt</keyword>
<dbReference type="PROSITE" id="PS50974">
    <property type="entry name" value="ADOMET_ACTIVATION"/>
    <property type="match status" value="1"/>
</dbReference>
<gene>
    <name evidence="14" type="primary">metH</name>
    <name evidence="14" type="ORF">ACFOWS_00745</name>
</gene>
<dbReference type="NCBIfam" id="TIGR02082">
    <property type="entry name" value="metH"/>
    <property type="match status" value="1"/>
</dbReference>
<keyword evidence="2 9" id="KW-0489">Methyltransferase</keyword>
<dbReference type="CDD" id="cd00740">
    <property type="entry name" value="MeTr"/>
    <property type="match status" value="1"/>
</dbReference>
<dbReference type="InterPro" id="IPR000489">
    <property type="entry name" value="Pterin-binding_dom"/>
</dbReference>
<keyword evidence="4 9" id="KW-0808">Transferase</keyword>
<evidence type="ECO:0000256" key="9">
    <source>
        <dbReference type="PIRNR" id="PIRNR000381"/>
    </source>
</evidence>
<dbReference type="Gene3D" id="3.40.50.280">
    <property type="entry name" value="Cobalamin-binding domain"/>
    <property type="match status" value="1"/>
</dbReference>
<comment type="pathway">
    <text evidence="9">Amino-acid biosynthesis; L-methionine biosynthesis via de novo pathway; L-methionine from L-homocysteine (MetH route): step 1/1.</text>
</comment>
<feature type="domain" description="Pterin-binding" evidence="10">
    <location>
        <begin position="23"/>
        <end position="284"/>
    </location>
</feature>
<evidence type="ECO:0000256" key="2">
    <source>
        <dbReference type="ARBA" id="ARBA00022603"/>
    </source>
</evidence>
<dbReference type="GO" id="GO:0008705">
    <property type="term" value="F:methionine synthase activity"/>
    <property type="evidence" value="ECO:0007669"/>
    <property type="project" value="UniProtKB-EC"/>
</dbReference>
<evidence type="ECO:0000256" key="4">
    <source>
        <dbReference type="ARBA" id="ARBA00022679"/>
    </source>
</evidence>
<evidence type="ECO:0000313" key="15">
    <source>
        <dbReference type="Proteomes" id="UP001595841"/>
    </source>
</evidence>
<dbReference type="InterPro" id="IPR004223">
    <property type="entry name" value="VitB12-dep_Met_synth_activ_dom"/>
</dbReference>
<organism evidence="14 15">
    <name type="scientific">Flagellimonas marina</name>
    <dbReference type="NCBI Taxonomy" id="1775168"/>
    <lineage>
        <taxon>Bacteria</taxon>
        <taxon>Pseudomonadati</taxon>
        <taxon>Bacteroidota</taxon>
        <taxon>Flavobacteriia</taxon>
        <taxon>Flavobacteriales</taxon>
        <taxon>Flavobacteriaceae</taxon>
        <taxon>Flagellimonas</taxon>
    </lineage>
</organism>
<dbReference type="InterPro" id="IPR003759">
    <property type="entry name" value="Cbl-bd_cap"/>
</dbReference>
<dbReference type="EC" id="2.1.1.13" evidence="8 9"/>
<sequence>MTQIRPLKLSGLEPLVITPESNFINVGERTNVAGSKRFLRLIKEEKFDEALDIARDQVEGGAQIIDVNMDDGLIDGKVAMVRFLNLIVSEPDIARVPIMIDSSKWEIIEAGLQVVQGKCVVNSISLKEGEEEFIRHAKLIKRYGAAVIVMAFDEVGQADNLERRIEIAKRSYDVLVNKVNFPPEDIIFDLNIFPVATGMEEHRRNAIDFIEATRWVKENLPYCSVSGGVSNVSFSFRGNNPVREAINSAFLYHAIKAGMNIGIVNPTLLEVYDDIPKDLLEYVEDVLLDRRDDATERLLEFAETVVGTAKESKVDLSWREEPLQDRITRALVKGIDQYIIEDVEEARQQAAKPLEVIEGNLMTGMNVVGDLFGSGKMFLPQVVKSARVMKKAVAYLTPYIEASKDKDAKAAGKILMATVKGDVHDIGKNIVSVVLACNNYEIVDLGVMVPPEKIINKAKEEQVDIIGLSGLITPSLDEMVFLAKEMERQNFDVPLLIGGATTSKAHTAVKIDPVYSKSVVHVNDASRAVTVVGDLLQDETSITYKKSIKLDYESFRDKFLSRSRTKEYLSLSQARENKFQIDWNSSDIKKPNQLGIEVWDDFDLTKLEDFIDWSPFFRSWDLHGKYPDILTDDIVGEQAKELFKDAKELLKRILDEKLLKAKAVFGLFPAHQIDEDDIEVDKDDETFVFRTLRQQLKKREGVPNIALADFIAPKDSGIQDYVGCFCVSAGFGTQELAAKFEKEHDDYNSIMIKALADRLAEAFAEYLHKEVRTKHWGYAVDENLDNNALIKEKYQGIRPAPGYPACPDHLEKITIWELLGVKERIGVELTESLAMWPAASVSGYYFAHPQAKYFGLGKIEQDQVADFAKRKNIKLEEAQKWLAPNIVET</sequence>
<dbReference type="InterPro" id="IPR036594">
    <property type="entry name" value="Meth_synthase_dom"/>
</dbReference>
<evidence type="ECO:0000259" key="12">
    <source>
        <dbReference type="PROSITE" id="PS51332"/>
    </source>
</evidence>
<feature type="domain" description="B12-binding" evidence="12">
    <location>
        <begin position="411"/>
        <end position="546"/>
    </location>
</feature>
<feature type="domain" description="AdoMet activation" evidence="11">
    <location>
        <begin position="562"/>
        <end position="889"/>
    </location>
</feature>
<dbReference type="Pfam" id="PF02607">
    <property type="entry name" value="B12-binding_2"/>
    <property type="match status" value="1"/>
</dbReference>
<keyword evidence="9" id="KW-0028">Amino-acid biosynthesis</keyword>
<name>A0ABV8PEK4_9FLAO</name>
<reference evidence="15" key="1">
    <citation type="journal article" date="2019" name="Int. J. Syst. Evol. Microbiol.">
        <title>The Global Catalogue of Microorganisms (GCM) 10K type strain sequencing project: providing services to taxonomists for standard genome sequencing and annotation.</title>
        <authorList>
            <consortium name="The Broad Institute Genomics Platform"/>
            <consortium name="The Broad Institute Genome Sequencing Center for Infectious Disease"/>
            <person name="Wu L."/>
            <person name="Ma J."/>
        </authorList>
    </citation>
    <scope>NUCLEOTIDE SEQUENCE [LARGE SCALE GENOMIC DNA]</scope>
    <source>
        <strain evidence="15">CGMCC 1.15774</strain>
    </source>
</reference>
<keyword evidence="3 9" id="KW-0846">Cobalamin</keyword>
<dbReference type="Pfam" id="PF02965">
    <property type="entry name" value="Met_synt_B12"/>
    <property type="match status" value="1"/>
</dbReference>
<comment type="cofactor">
    <cofactor evidence="9">
        <name>Zn(2+)</name>
        <dbReference type="ChEBI" id="CHEBI:29105"/>
    </cofactor>
</comment>
<dbReference type="InterPro" id="IPR011005">
    <property type="entry name" value="Dihydropteroate_synth-like_sf"/>
</dbReference>
<comment type="function">
    <text evidence="9">Catalyzes the transfer of a methyl group from methyl-cobalamin to homocysteine, yielding enzyme-bound cob(I)alamin and methionine. Subsequently, remethylates the cofactor using methyltetrahydrofolate.</text>
</comment>
<dbReference type="PIRSF" id="PIRSF000381">
    <property type="entry name" value="MetH"/>
    <property type="match status" value="1"/>
</dbReference>
<dbReference type="GO" id="GO:0032259">
    <property type="term" value="P:methylation"/>
    <property type="evidence" value="ECO:0007669"/>
    <property type="project" value="UniProtKB-KW"/>
</dbReference>
<dbReference type="PANTHER" id="PTHR45833">
    <property type="entry name" value="METHIONINE SYNTHASE"/>
    <property type="match status" value="1"/>
</dbReference>
<evidence type="ECO:0000256" key="8">
    <source>
        <dbReference type="NCBIfam" id="TIGR02082"/>
    </source>
</evidence>
<dbReference type="Pfam" id="PF00809">
    <property type="entry name" value="Pterin_bind"/>
    <property type="match status" value="1"/>
</dbReference>
<dbReference type="PROSITE" id="PS51332">
    <property type="entry name" value="B12_BINDING"/>
    <property type="match status" value="1"/>
</dbReference>
<dbReference type="Gene3D" id="1.10.1240.10">
    <property type="entry name" value="Methionine synthase domain"/>
    <property type="match status" value="1"/>
</dbReference>
<protein>
    <recommendedName>
        <fullName evidence="8 9">Methionine synthase</fullName>
        <ecNumber evidence="8 9">2.1.1.13</ecNumber>
    </recommendedName>
    <alternativeName>
        <fullName evidence="9">5-methyltetrahydrofolate--homocysteine methyltransferase</fullName>
    </alternativeName>
</protein>
<dbReference type="InterPro" id="IPR011822">
    <property type="entry name" value="MetH"/>
</dbReference>
<dbReference type="Gene3D" id="3.20.20.20">
    <property type="entry name" value="Dihydropteroate synthase-like"/>
    <property type="match status" value="1"/>
</dbReference>
<dbReference type="InterPro" id="IPR037010">
    <property type="entry name" value="VitB12-dep_Met_synth_activ_sf"/>
</dbReference>
<keyword evidence="9" id="KW-0949">S-adenosyl-L-methionine</keyword>
<dbReference type="Proteomes" id="UP001595841">
    <property type="component" value="Unassembled WGS sequence"/>
</dbReference>
<comment type="cofactor">
    <cofactor evidence="9">
        <name>methylcob(III)alamin</name>
        <dbReference type="ChEBI" id="CHEBI:28115"/>
    </cofactor>
</comment>
<keyword evidence="9" id="KW-0862">Zinc</keyword>
<dbReference type="Gene3D" id="3.10.196.10">
    <property type="entry name" value="Vitamin B12-dependent methionine synthase, activation domain"/>
    <property type="match status" value="1"/>
</dbReference>